<reference evidence="2 3" key="1">
    <citation type="submission" date="2024-06" db="EMBL/GenBank/DDBJ databases">
        <title>A chromosome level genome sequence of Diviner's sage (Salvia divinorum).</title>
        <authorList>
            <person name="Ford S.A."/>
            <person name="Ro D.-K."/>
            <person name="Ness R.W."/>
            <person name="Phillips M.A."/>
        </authorList>
    </citation>
    <scope>NUCLEOTIDE SEQUENCE [LARGE SCALE GENOMIC DNA]</scope>
    <source>
        <strain evidence="2">SAF-2024a</strain>
        <tissue evidence="2">Leaf</tissue>
    </source>
</reference>
<evidence type="ECO:0000256" key="1">
    <source>
        <dbReference type="SAM" id="MobiDB-lite"/>
    </source>
</evidence>
<organism evidence="2 3">
    <name type="scientific">Salvia divinorum</name>
    <name type="common">Maria pastora</name>
    <name type="synonym">Diviner's sage</name>
    <dbReference type="NCBI Taxonomy" id="28513"/>
    <lineage>
        <taxon>Eukaryota</taxon>
        <taxon>Viridiplantae</taxon>
        <taxon>Streptophyta</taxon>
        <taxon>Embryophyta</taxon>
        <taxon>Tracheophyta</taxon>
        <taxon>Spermatophyta</taxon>
        <taxon>Magnoliopsida</taxon>
        <taxon>eudicotyledons</taxon>
        <taxon>Gunneridae</taxon>
        <taxon>Pentapetalae</taxon>
        <taxon>asterids</taxon>
        <taxon>lamiids</taxon>
        <taxon>Lamiales</taxon>
        <taxon>Lamiaceae</taxon>
        <taxon>Nepetoideae</taxon>
        <taxon>Mentheae</taxon>
        <taxon>Salviinae</taxon>
        <taxon>Salvia</taxon>
        <taxon>Salvia subgen. Calosphace</taxon>
    </lineage>
</organism>
<protein>
    <submittedName>
        <fullName evidence="2">Protein LNK2-like isoform X3</fullName>
    </submittedName>
</protein>
<name>A0ABD1FTE9_SALDI</name>
<gene>
    <name evidence="2" type="ORF">AAHA92_31204</name>
</gene>
<feature type="region of interest" description="Disordered" evidence="1">
    <location>
        <begin position="183"/>
        <end position="214"/>
    </location>
</feature>
<comment type="caution">
    <text evidence="2">The sequence shown here is derived from an EMBL/GenBank/DDBJ whole genome shotgun (WGS) entry which is preliminary data.</text>
</comment>
<keyword evidence="3" id="KW-1185">Reference proteome</keyword>
<accession>A0ABD1FTE9</accession>
<feature type="region of interest" description="Disordered" evidence="1">
    <location>
        <begin position="637"/>
        <end position="660"/>
    </location>
</feature>
<feature type="region of interest" description="Disordered" evidence="1">
    <location>
        <begin position="15"/>
        <end position="152"/>
    </location>
</feature>
<dbReference type="PANTHER" id="PTHR33334">
    <property type="entry name" value="PROTEIN LNK1"/>
    <property type="match status" value="1"/>
</dbReference>
<evidence type="ECO:0000313" key="3">
    <source>
        <dbReference type="Proteomes" id="UP001567538"/>
    </source>
</evidence>
<proteinExistence type="predicted"/>
<dbReference type="InterPro" id="IPR039928">
    <property type="entry name" value="LNK"/>
</dbReference>
<dbReference type="PANTHER" id="PTHR33334:SF5">
    <property type="entry name" value="PROTEIN LNK2"/>
    <property type="match status" value="1"/>
</dbReference>
<feature type="compositionally biased region" description="Polar residues" evidence="1">
    <location>
        <begin position="639"/>
        <end position="650"/>
    </location>
</feature>
<sequence length="737" mass="80839">MFDWNDEELRNIIWGEAGESDDHIVPYPDQVEEKPSILFGDPPKKEKNQHTSNTSPPEVKNPPTTAEHGVELDSNCSNDTGDPTTEFDHTSWSDCPNPSSSNVPKAEQDTAGAIASESITRSSERGSLIDGTSQFKKDSEIYENTTEDGEQGDYVDYGWANIGSFDDLDRIFSNQDPLFGNMSTGHDDELWSPSKDVTSSPLGTTPLSGDSTDPPFGALRAAIDQSEVKAEYMPDTSQTLGYGKLKEITSHAPQDVQSPATSGIIQARLAQHNDGIAATPTNFPGKLLLRVQANRQKRSLKGQKLDNKNEVRHLRNLSGTWSSSGSTLQQVNGQCVPSVINPGPPLVLTQQSSLPRPELFQQNYFPRAPLGTPLYGSMNHHPMTSILPEFHPGDENHDLMPSSYEALPSCSNSVKNSDDAAVKPPAMTPREKIEKLRRRQQMKAILAIQKQQLQFGNHVPVSEISGMEGGEVKVNESLGSFPSLEPSSPGEQYDSNTISSIFDSFSVEESVLYHLQDIKAKLDNKIRLCIRDSLSRLAQSALQRQNHNDTSSTCTSSRDEVLGNKDLVGHDRFARTADAETDTNPIDRVVAHLLFHRPLDFSGKPSDAPDSPLSPNLLFEKKANPTVSLPKGRFAESFGKTQITSPQGSKSAGPFSESDQSKNFPAFVTYENVSNTENTGVQAKACSVWMIINGVVVSSFERAGLQGVVRDERLEMKGKRASWPASTFPFSSNCMRW</sequence>
<dbReference type="Proteomes" id="UP001567538">
    <property type="component" value="Unassembled WGS sequence"/>
</dbReference>
<evidence type="ECO:0000313" key="2">
    <source>
        <dbReference type="EMBL" id="KAL1535114.1"/>
    </source>
</evidence>
<feature type="compositionally biased region" description="Polar residues" evidence="1">
    <location>
        <begin position="92"/>
        <end position="103"/>
    </location>
</feature>
<feature type="compositionally biased region" description="Polar residues" evidence="1">
    <location>
        <begin position="195"/>
        <end position="211"/>
    </location>
</feature>
<dbReference type="AlphaFoldDB" id="A0ABD1FTE9"/>
<dbReference type="EMBL" id="JBEAFC010000012">
    <property type="protein sequence ID" value="KAL1535114.1"/>
    <property type="molecule type" value="Genomic_DNA"/>
</dbReference>
<feature type="compositionally biased region" description="Polar residues" evidence="1">
    <location>
        <begin position="74"/>
        <end position="83"/>
    </location>
</feature>